<dbReference type="SUPFAM" id="SSF50447">
    <property type="entry name" value="Translation proteins"/>
    <property type="match status" value="1"/>
</dbReference>
<proteinExistence type="inferred from homology"/>
<dbReference type="FunFam" id="3.40.50.300:FF:000204">
    <property type="entry name" value="Translation elongation factor Tu"/>
    <property type="match status" value="1"/>
</dbReference>
<keyword evidence="7" id="KW-0648">Protein biosynthesis</keyword>
<evidence type="ECO:0000256" key="8">
    <source>
        <dbReference type="ARBA" id="ARBA00023134"/>
    </source>
</evidence>
<dbReference type="PANTHER" id="PTHR23115">
    <property type="entry name" value="TRANSLATION FACTOR"/>
    <property type="match status" value="1"/>
</dbReference>
<dbReference type="InterPro" id="IPR050100">
    <property type="entry name" value="TRAFAC_GTPase_members"/>
</dbReference>
<evidence type="ECO:0000256" key="3">
    <source>
        <dbReference type="ARBA" id="ARBA00022490"/>
    </source>
</evidence>
<evidence type="ECO:0000313" key="14">
    <source>
        <dbReference type="EMBL" id="TIB16311.1"/>
    </source>
</evidence>
<comment type="catalytic activity">
    <reaction evidence="9">
        <text>GTP + H2O = GDP + phosphate + H(+)</text>
        <dbReference type="Rhea" id="RHEA:19669"/>
        <dbReference type="ChEBI" id="CHEBI:15377"/>
        <dbReference type="ChEBI" id="CHEBI:15378"/>
        <dbReference type="ChEBI" id="CHEBI:37565"/>
        <dbReference type="ChEBI" id="CHEBI:43474"/>
        <dbReference type="ChEBI" id="CHEBI:58189"/>
    </reaction>
    <physiologicalReaction direction="left-to-right" evidence="9">
        <dbReference type="Rhea" id="RHEA:19670"/>
    </physiologicalReaction>
</comment>
<feature type="compositionally biased region" description="Low complexity" evidence="12">
    <location>
        <begin position="222"/>
        <end position="239"/>
    </location>
</feature>
<keyword evidence="6" id="KW-0810">Translation regulation</keyword>
<dbReference type="GO" id="GO:1990533">
    <property type="term" value="C:Dom34-Hbs1 complex"/>
    <property type="evidence" value="ECO:0007669"/>
    <property type="project" value="UniProtKB-ARBA"/>
</dbReference>
<dbReference type="GO" id="GO:0005829">
    <property type="term" value="C:cytosol"/>
    <property type="evidence" value="ECO:0007669"/>
    <property type="project" value="GOC"/>
</dbReference>
<dbReference type="Gene3D" id="2.40.30.10">
    <property type="entry name" value="Translation factors"/>
    <property type="match status" value="2"/>
</dbReference>
<dbReference type="InterPro" id="IPR027417">
    <property type="entry name" value="P-loop_NTPase"/>
</dbReference>
<evidence type="ECO:0000259" key="13">
    <source>
        <dbReference type="PROSITE" id="PS51722"/>
    </source>
</evidence>
<dbReference type="CDD" id="cd04093">
    <property type="entry name" value="HBS1_C_III"/>
    <property type="match status" value="1"/>
</dbReference>
<feature type="compositionally biased region" description="Polar residues" evidence="12">
    <location>
        <begin position="189"/>
        <end position="205"/>
    </location>
</feature>
<feature type="compositionally biased region" description="Pro residues" evidence="12">
    <location>
        <begin position="265"/>
        <end position="276"/>
    </location>
</feature>
<dbReference type="Gene3D" id="3.40.50.300">
    <property type="entry name" value="P-loop containing nucleotide triphosphate hydrolases"/>
    <property type="match status" value="1"/>
</dbReference>
<evidence type="ECO:0000256" key="12">
    <source>
        <dbReference type="SAM" id="MobiDB-lite"/>
    </source>
</evidence>
<dbReference type="FunFam" id="2.40.30.10:FF:000020">
    <property type="entry name" value="Translation elongation factor EF-1"/>
    <property type="match status" value="1"/>
</dbReference>
<dbReference type="PRINTS" id="PR00315">
    <property type="entry name" value="ELONGATNFCT"/>
</dbReference>
<evidence type="ECO:0000256" key="11">
    <source>
        <dbReference type="ARBA" id="ARBA00074866"/>
    </source>
</evidence>
<name>A0A4T0HPT3_WALIC</name>
<dbReference type="Proteomes" id="UP000306954">
    <property type="component" value="Unassembled WGS sequence"/>
</dbReference>
<sequence>MSRHRYVRNMNLDDELDDGGFSDEYDDDTQDQVVYEGITEDQLDQLYAGLDSIRDSIPDSTSSDREVKDALWYFYFDVEKSLNWILGTAQLLAEESSRRADAQRKKKEKGEFSSLPLDPHPSNYPTLHLDEAPLSALKRLAIARQSKSQPSSYQRQHILFTGRGRARVPLPFDVEKAIHVKPDREVSMVSENVAEQQRSPTSPTAPSKPMSKLAAMAATRRQQQQPQQPQQPSTPTTSKPHSHTSDASTKPLSKLQSKVLQARAAPPPDQPPPPPRELTQAEKLFIELDTTIEKNTPSEIGNVIIKATSKPHEHHLASEANLWISQKGAFDGPSPDDVVLLARKGTALDKQNRTSKPNSKASTPTPGTPRKEFANLSKDVSNLKISANNTPAPSRPSTPQIQESKKLIPRRELVEKVQKTLTSDISLCVVGHVDAGKSTLLGRLLVELGEMTDREHEKNARNSDKQGKSSFAYAWAMDDLVEERERGVTLDYAVTSLRTKDRLLHIVDTPGHSHLVHNMISGAQQADAALLIIDARHGEFEKGFSERGQTREHALLVRSLGVRELGVVVNKIDATGYSQQRFDFITDSLRPFLIKNGFNKDRIQFVPCAAMTGENVTKRSNESLCGWYKGLTVAQVLDHLEPPQRPLEAGLRLPVHNIFKGQTAIASGVGVTGRLCAGVVQVGEKVRCLPGDEHAIVKMIEVDEEPVPYAAAGTNVTLYLANIDPIHLSIGSVLCSPTDLVPLATRFVAQILLFDTHIPILPGTTFEMFLHSINTSASVTKLIETVDKNTGAVLRSKPRLRVLSGNTAARVEMAVGSSSLTSQSGSGMPSSNLIAIEKFSSNKDMGRILLRHEGETIAAGIIIDHIR</sequence>
<dbReference type="CDD" id="cd16267">
    <property type="entry name" value="HBS1-like_II"/>
    <property type="match status" value="1"/>
</dbReference>
<keyword evidence="3" id="KW-0963">Cytoplasm</keyword>
<dbReference type="GO" id="GO:0003924">
    <property type="term" value="F:GTPase activity"/>
    <property type="evidence" value="ECO:0007669"/>
    <property type="project" value="InterPro"/>
</dbReference>
<reference evidence="14 15" key="1">
    <citation type="submission" date="2019-03" db="EMBL/GenBank/DDBJ databases">
        <title>Sequencing 23 genomes of Wallemia ichthyophaga.</title>
        <authorList>
            <person name="Gostincar C."/>
        </authorList>
    </citation>
    <scope>NUCLEOTIDE SEQUENCE [LARGE SCALE GENOMIC DNA]</scope>
    <source>
        <strain evidence="14 15">EXF-8621</strain>
    </source>
</reference>
<keyword evidence="5" id="KW-0378">Hydrolase</keyword>
<dbReference type="GO" id="GO:0006417">
    <property type="term" value="P:regulation of translation"/>
    <property type="evidence" value="ECO:0007669"/>
    <property type="project" value="UniProtKB-KW"/>
</dbReference>
<evidence type="ECO:0000256" key="5">
    <source>
        <dbReference type="ARBA" id="ARBA00022801"/>
    </source>
</evidence>
<gene>
    <name evidence="14" type="ORF">E3P90_00467</name>
</gene>
<comment type="subunit">
    <text evidence="10">Component of the Dom34-Hbs1 complex, also named Pelota-HBS1L complex, composed of dom34 and hbs1.</text>
</comment>
<evidence type="ECO:0000256" key="9">
    <source>
        <dbReference type="ARBA" id="ARBA00049117"/>
    </source>
</evidence>
<feature type="region of interest" description="Disordered" evidence="12">
    <location>
        <begin position="100"/>
        <end position="121"/>
    </location>
</feature>
<dbReference type="InterPro" id="IPR015033">
    <property type="entry name" value="HBS1-like_N"/>
</dbReference>
<dbReference type="Pfam" id="PF08938">
    <property type="entry name" value="HBS1_N"/>
    <property type="match status" value="1"/>
</dbReference>
<dbReference type="SUPFAM" id="SSF50465">
    <property type="entry name" value="EF-Tu/eEF-1alpha/eIF2-gamma C-terminal domain"/>
    <property type="match status" value="1"/>
</dbReference>
<dbReference type="InterPro" id="IPR000795">
    <property type="entry name" value="T_Tr_GTP-bd_dom"/>
</dbReference>
<evidence type="ECO:0000256" key="2">
    <source>
        <dbReference type="ARBA" id="ARBA00007249"/>
    </source>
</evidence>
<dbReference type="EMBL" id="SPOF01000004">
    <property type="protein sequence ID" value="TIB16311.1"/>
    <property type="molecule type" value="Genomic_DNA"/>
</dbReference>
<organism evidence="14 15">
    <name type="scientific">Wallemia ichthyophaga</name>
    <dbReference type="NCBI Taxonomy" id="245174"/>
    <lineage>
        <taxon>Eukaryota</taxon>
        <taxon>Fungi</taxon>
        <taxon>Dikarya</taxon>
        <taxon>Basidiomycota</taxon>
        <taxon>Wallemiomycotina</taxon>
        <taxon>Wallemiomycetes</taxon>
        <taxon>Wallemiales</taxon>
        <taxon>Wallemiaceae</taxon>
        <taxon>Wallemia</taxon>
    </lineage>
</organism>
<evidence type="ECO:0000256" key="4">
    <source>
        <dbReference type="ARBA" id="ARBA00022741"/>
    </source>
</evidence>
<dbReference type="Pfam" id="PF22594">
    <property type="entry name" value="GTP-eEF1A_C"/>
    <property type="match status" value="1"/>
</dbReference>
<feature type="compositionally biased region" description="Polar residues" evidence="12">
    <location>
        <begin position="246"/>
        <end position="259"/>
    </location>
</feature>
<feature type="compositionally biased region" description="Basic and acidic residues" evidence="12">
    <location>
        <begin position="100"/>
        <end position="111"/>
    </location>
</feature>
<comment type="similarity">
    <text evidence="2">Belongs to the TRAFAC class translation factor GTPase superfamily. Classic translation factor GTPase family. EF-Tu/EF-1A subfamily.</text>
</comment>
<dbReference type="PROSITE" id="PS51722">
    <property type="entry name" value="G_TR_2"/>
    <property type="match status" value="1"/>
</dbReference>
<dbReference type="SUPFAM" id="SSF52540">
    <property type="entry name" value="P-loop containing nucleoside triphosphate hydrolases"/>
    <property type="match status" value="1"/>
</dbReference>
<evidence type="ECO:0000313" key="15">
    <source>
        <dbReference type="Proteomes" id="UP000306954"/>
    </source>
</evidence>
<keyword evidence="4" id="KW-0547">Nucleotide-binding</keyword>
<evidence type="ECO:0000256" key="7">
    <source>
        <dbReference type="ARBA" id="ARBA00022917"/>
    </source>
</evidence>
<evidence type="ECO:0000256" key="6">
    <source>
        <dbReference type="ARBA" id="ARBA00022845"/>
    </source>
</evidence>
<evidence type="ECO:0000256" key="1">
    <source>
        <dbReference type="ARBA" id="ARBA00004496"/>
    </source>
</evidence>
<evidence type="ECO:0000256" key="10">
    <source>
        <dbReference type="ARBA" id="ARBA00063537"/>
    </source>
</evidence>
<dbReference type="InterPro" id="IPR009000">
    <property type="entry name" value="Transl_B-barrel_sf"/>
</dbReference>
<dbReference type="InterPro" id="IPR009001">
    <property type="entry name" value="Transl_elong_EF1A/Init_IF2_C"/>
</dbReference>
<dbReference type="Pfam" id="PF00009">
    <property type="entry name" value="GTP_EFTU"/>
    <property type="match status" value="1"/>
</dbReference>
<dbReference type="AlphaFoldDB" id="A0A4T0HPT3"/>
<feature type="compositionally biased region" description="Polar residues" evidence="12">
    <location>
        <begin position="354"/>
        <end position="365"/>
    </location>
</feature>
<keyword evidence="8" id="KW-0342">GTP-binding</keyword>
<accession>A0A4T0HPT3</accession>
<protein>
    <recommendedName>
        <fullName evidence="11">Elongation factor 1 alpha-like protein</fullName>
    </recommendedName>
</protein>
<comment type="caution">
    <text evidence="14">The sequence shown here is derived from an EMBL/GenBank/DDBJ whole genome shotgun (WGS) entry which is preliminary data.</text>
</comment>
<feature type="domain" description="Tr-type G" evidence="13">
    <location>
        <begin position="422"/>
        <end position="647"/>
    </location>
</feature>
<dbReference type="GO" id="GO:0005525">
    <property type="term" value="F:GTP binding"/>
    <property type="evidence" value="ECO:0007669"/>
    <property type="project" value="UniProtKB-KW"/>
</dbReference>
<feature type="region of interest" description="Disordered" evidence="12">
    <location>
        <begin position="346"/>
        <end position="373"/>
    </location>
</feature>
<comment type="subcellular location">
    <subcellularLocation>
        <location evidence="1">Cytoplasm</location>
    </subcellularLocation>
</comment>
<feature type="region of interest" description="Disordered" evidence="12">
    <location>
        <begin position="183"/>
        <end position="277"/>
    </location>
</feature>
<dbReference type="InterPro" id="IPR054696">
    <property type="entry name" value="GTP-eEF1A_C"/>
</dbReference>
<dbReference type="GO" id="GO:0002184">
    <property type="term" value="P:cytoplasmic translational termination"/>
    <property type="evidence" value="ECO:0007669"/>
    <property type="project" value="UniProtKB-ARBA"/>
</dbReference>